<feature type="region of interest" description="Disordered" evidence="1">
    <location>
        <begin position="1"/>
        <end position="283"/>
    </location>
</feature>
<dbReference type="GO" id="GO:0001156">
    <property type="term" value="F:TFIIIC-class transcription factor complex binding"/>
    <property type="evidence" value="ECO:0007669"/>
    <property type="project" value="TreeGrafter"/>
</dbReference>
<dbReference type="CDD" id="cd00167">
    <property type="entry name" value="SANT"/>
    <property type="match status" value="1"/>
</dbReference>
<feature type="compositionally biased region" description="Basic residues" evidence="1">
    <location>
        <begin position="206"/>
        <end position="216"/>
    </location>
</feature>
<feature type="region of interest" description="Disordered" evidence="1">
    <location>
        <begin position="515"/>
        <end position="544"/>
    </location>
</feature>
<keyword evidence="6" id="KW-1185">Reference proteome</keyword>
<accession>A0A409YYS0</accession>
<protein>
    <submittedName>
        <fullName evidence="5">Uncharacterized protein</fullName>
    </submittedName>
</protein>
<dbReference type="OrthoDB" id="272624at2759"/>
<feature type="region of interest" description="Disordered" evidence="1">
    <location>
        <begin position="318"/>
        <end position="348"/>
    </location>
</feature>
<comment type="caution">
    <text evidence="5">The sequence shown here is derived from an EMBL/GenBank/DDBJ whole genome shotgun (WGS) entry which is preliminary data.</text>
</comment>
<feature type="compositionally biased region" description="Acidic residues" evidence="1">
    <location>
        <begin position="255"/>
        <end position="264"/>
    </location>
</feature>
<name>A0A409YYS0_9AGAR</name>
<reference evidence="5 6" key="1">
    <citation type="journal article" date="2018" name="Evol. Lett.">
        <title>Horizontal gene cluster transfer increased hallucinogenic mushroom diversity.</title>
        <authorList>
            <person name="Reynolds H.T."/>
            <person name="Vijayakumar V."/>
            <person name="Gluck-Thaler E."/>
            <person name="Korotkin H.B."/>
            <person name="Matheny P.B."/>
            <person name="Slot J.C."/>
        </authorList>
    </citation>
    <scope>NUCLEOTIDE SEQUENCE [LARGE SCALE GENOMIC DNA]</scope>
    <source>
        <strain evidence="5 6">2629</strain>
    </source>
</reference>
<evidence type="ECO:0000313" key="6">
    <source>
        <dbReference type="Proteomes" id="UP000284842"/>
    </source>
</evidence>
<dbReference type="AlphaFoldDB" id="A0A409YYS0"/>
<dbReference type="InterPro" id="IPR039467">
    <property type="entry name" value="TFIIIB_B''_Myb"/>
</dbReference>
<evidence type="ECO:0000313" key="5">
    <source>
        <dbReference type="EMBL" id="PPR08129.1"/>
    </source>
</evidence>
<dbReference type="PROSITE" id="PS51293">
    <property type="entry name" value="SANT"/>
    <property type="match status" value="1"/>
</dbReference>
<evidence type="ECO:0000259" key="4">
    <source>
        <dbReference type="PROSITE" id="PS51294"/>
    </source>
</evidence>
<proteinExistence type="predicted"/>
<dbReference type="InterPro" id="IPR017930">
    <property type="entry name" value="Myb_dom"/>
</dbReference>
<dbReference type="Proteomes" id="UP000284842">
    <property type="component" value="Unassembled WGS sequence"/>
</dbReference>
<dbReference type="Pfam" id="PF15963">
    <property type="entry name" value="Myb_DNA-bind_7"/>
    <property type="match status" value="1"/>
</dbReference>
<evidence type="ECO:0000259" key="2">
    <source>
        <dbReference type="PROSITE" id="PS50090"/>
    </source>
</evidence>
<dbReference type="Gene3D" id="1.10.10.60">
    <property type="entry name" value="Homeodomain-like"/>
    <property type="match status" value="1"/>
</dbReference>
<dbReference type="InterPro" id="IPR017884">
    <property type="entry name" value="SANT_dom"/>
</dbReference>
<dbReference type="SUPFAM" id="SSF46689">
    <property type="entry name" value="Homeodomain-like"/>
    <property type="match status" value="1"/>
</dbReference>
<sequence>MTSRVQKGGTLFRPVVKSRNKTADRPSEPPRQTSVATLESTLNDSAITPPVNGSSQTLNIPDTLSQATPAPSSSIPFPSLNSSNDTRIVPGLSTNANIFSDSSPSQSRGNPVPIVIGVRTQSKQSSQSNLATTTVGPHGVETSVPGSSSIAPSHNDTNQSAPSTIVVGSTRTQPRTVSEPVSSSTYSATQEPDSQALDTTTNSTAKSKRPNPKRRRASAEHESSAEAEDGTPESSTSGKSKGRKKRKPSPLPYDPDADPGEDIDPTTTTMAALCEDTGQGRVSTKAAEILSNHASWKAKNREKRARMKAIMEAKKYGRELEDDELQDAPASQSTSNRDDTAATPATAIVDESGSGFDYSQDLASSRYNVLVRIGPNGETTIDQESLLVDRDEHDATVNYTHVEESDHTKFVNSGTYGKRYRGSRWSAEETELFYDALAQYGENYELIAYVLPGRDRKACKNKFKSEDKKNPARINHCLNNSVPVDMKTLSRMTGKDFSGPVPDIRAPVPPLQIQPLEPVAETPADEIDKPSNKRKRSKSRGFINDDAVVVGNTDNFES</sequence>
<feature type="compositionally biased region" description="Polar residues" evidence="1">
    <location>
        <begin position="144"/>
        <end position="205"/>
    </location>
</feature>
<dbReference type="GO" id="GO:0000126">
    <property type="term" value="C:transcription factor TFIIIB complex"/>
    <property type="evidence" value="ECO:0007669"/>
    <property type="project" value="TreeGrafter"/>
</dbReference>
<feature type="domain" description="Myb-like" evidence="2">
    <location>
        <begin position="417"/>
        <end position="465"/>
    </location>
</feature>
<gene>
    <name evidence="5" type="ORF">CVT24_012373</name>
</gene>
<feature type="compositionally biased region" description="Polar residues" evidence="1">
    <location>
        <begin position="92"/>
        <end position="109"/>
    </location>
</feature>
<dbReference type="GO" id="GO:0070898">
    <property type="term" value="P:RNA polymerase III preinitiation complex assembly"/>
    <property type="evidence" value="ECO:0007669"/>
    <property type="project" value="TreeGrafter"/>
</dbReference>
<feature type="domain" description="SANT" evidence="3">
    <location>
        <begin position="423"/>
        <end position="471"/>
    </location>
</feature>
<organism evidence="5 6">
    <name type="scientific">Panaeolus cyanescens</name>
    <dbReference type="NCBI Taxonomy" id="181874"/>
    <lineage>
        <taxon>Eukaryota</taxon>
        <taxon>Fungi</taxon>
        <taxon>Dikarya</taxon>
        <taxon>Basidiomycota</taxon>
        <taxon>Agaricomycotina</taxon>
        <taxon>Agaricomycetes</taxon>
        <taxon>Agaricomycetidae</taxon>
        <taxon>Agaricales</taxon>
        <taxon>Agaricineae</taxon>
        <taxon>Galeropsidaceae</taxon>
        <taxon>Panaeolus</taxon>
    </lineage>
</organism>
<feature type="domain" description="HTH myb-type" evidence="4">
    <location>
        <begin position="417"/>
        <end position="471"/>
    </location>
</feature>
<dbReference type="InterPro" id="IPR009057">
    <property type="entry name" value="Homeodomain-like_sf"/>
</dbReference>
<feature type="compositionally biased region" description="Polar residues" evidence="1">
    <location>
        <begin position="119"/>
        <end position="135"/>
    </location>
</feature>
<feature type="compositionally biased region" description="Polar residues" evidence="1">
    <location>
        <begin position="30"/>
        <end position="70"/>
    </location>
</feature>
<dbReference type="STRING" id="181874.A0A409YYS0"/>
<evidence type="ECO:0000259" key="3">
    <source>
        <dbReference type="PROSITE" id="PS51293"/>
    </source>
</evidence>
<dbReference type="InterPro" id="IPR001005">
    <property type="entry name" value="SANT/Myb"/>
</dbReference>
<evidence type="ECO:0000256" key="1">
    <source>
        <dbReference type="SAM" id="MobiDB-lite"/>
    </source>
</evidence>
<dbReference type="InParanoid" id="A0A409YYS0"/>
<dbReference type="SMART" id="SM00717">
    <property type="entry name" value="SANT"/>
    <property type="match status" value="1"/>
</dbReference>
<dbReference type="PROSITE" id="PS51294">
    <property type="entry name" value="HTH_MYB"/>
    <property type="match status" value="1"/>
</dbReference>
<dbReference type="EMBL" id="NHTK01000137">
    <property type="protein sequence ID" value="PPR08129.1"/>
    <property type="molecule type" value="Genomic_DNA"/>
</dbReference>
<dbReference type="PROSITE" id="PS50090">
    <property type="entry name" value="MYB_LIKE"/>
    <property type="match status" value="1"/>
</dbReference>
<dbReference type="PANTHER" id="PTHR22929:SF0">
    <property type="entry name" value="TRANSCRIPTION FACTOR TFIIIB COMPONENT B'' HOMOLOG"/>
    <property type="match status" value="1"/>
</dbReference>
<feature type="compositionally biased region" description="Low complexity" evidence="1">
    <location>
        <begin position="71"/>
        <end position="83"/>
    </location>
</feature>
<dbReference type="PANTHER" id="PTHR22929">
    <property type="entry name" value="RNA POLYMERASE III TRANSCRIPTION INITIATION FACTOR B"/>
    <property type="match status" value="1"/>
</dbReference>